<dbReference type="OrthoDB" id="8672080at2"/>
<organism evidence="1 2">
    <name type="scientific">Flavobacterium gillisiae</name>
    <dbReference type="NCBI Taxonomy" id="150146"/>
    <lineage>
        <taxon>Bacteria</taxon>
        <taxon>Pseudomonadati</taxon>
        <taxon>Bacteroidota</taxon>
        <taxon>Flavobacteriia</taxon>
        <taxon>Flavobacteriales</taxon>
        <taxon>Flavobacteriaceae</taxon>
        <taxon>Flavobacterium</taxon>
    </lineage>
</organism>
<evidence type="ECO:0000313" key="1">
    <source>
        <dbReference type="EMBL" id="SEB06377.1"/>
    </source>
</evidence>
<name>A0A1H4GAB8_9FLAO</name>
<gene>
    <name evidence="1" type="ORF">SAMN05443667_1196</name>
</gene>
<dbReference type="RefSeq" id="WP_091093834.1">
    <property type="nucleotide sequence ID" value="NZ_FNRD01000019.1"/>
</dbReference>
<dbReference type="STRING" id="150146.SAMN05443667_1196"/>
<reference evidence="2" key="1">
    <citation type="submission" date="2016-10" db="EMBL/GenBank/DDBJ databases">
        <authorList>
            <person name="Varghese N."/>
            <person name="Submissions S."/>
        </authorList>
    </citation>
    <scope>NUCLEOTIDE SEQUENCE [LARGE SCALE GENOMIC DNA]</scope>
    <source>
        <strain evidence="2">DSM 22376</strain>
    </source>
</reference>
<dbReference type="AlphaFoldDB" id="A0A1H4GAB8"/>
<proteinExistence type="predicted"/>
<sequence length="582" mass="67047">MNFVDIATLNISTELDALKRDTQRNSFYLYQHKGVFFADNTRIGNNNQNEARTKFVNVLTKAKDENISLVLSPEYSCPKSVIEEIIANNQLQPLQNKLWVLGGESLNKEELNYLKNMDNENVHFHFEDCYSASDKNYVDPLYYIFRGEYDGVEKLIILIQFKTRHMGGLRSNQLEAENLIEGENVYVIKNNQNSIRLISFICSQAINFNDSYDEVLSNNHSWTDSPFLILSLQYNPNPSHNDFIAFKKFALKKEKRELITLNWGIETTFLNGRSLYHDTNSPRSAIYFRTTDEDLDYSPTTIVNNHKKGLYFLQILRTKRVYVLNGMVELFKIHNKPVSIDNGQEVQQRREGPSVGNIYKFDVDLNLKEIDEIDDNHITFLTSRGIKNTYLLNNDETIVDKERLVNISTGKVKGKEKNKWSDVIHLNSFTLSESDECNHRVTYTEDTYEISEIIRGLNCSNIFELDQNILPNKSFYPNSIKHLKVKNISLAYAKDANKFSYNYNVLNDNGVLEKATICYIGSAVSSLVVNKTYDELQKIFDEESPGKYTVVVFYKQGNTILYKSNPDAGSITEIPNDNISIT</sequence>
<protein>
    <submittedName>
        <fullName evidence="1">Uncharacterized protein</fullName>
    </submittedName>
</protein>
<evidence type="ECO:0000313" key="2">
    <source>
        <dbReference type="Proteomes" id="UP000198951"/>
    </source>
</evidence>
<accession>A0A1H4GAB8</accession>
<dbReference type="EMBL" id="FNRD01000019">
    <property type="protein sequence ID" value="SEB06377.1"/>
    <property type="molecule type" value="Genomic_DNA"/>
</dbReference>
<dbReference type="Proteomes" id="UP000198951">
    <property type="component" value="Unassembled WGS sequence"/>
</dbReference>
<keyword evidence="2" id="KW-1185">Reference proteome</keyword>